<dbReference type="KEGG" id="chrm:FYK34_08675"/>
<dbReference type="GO" id="GO:0006950">
    <property type="term" value="P:response to stress"/>
    <property type="evidence" value="ECO:0007669"/>
    <property type="project" value="TreeGrafter"/>
</dbReference>
<evidence type="ECO:0000259" key="1">
    <source>
        <dbReference type="PROSITE" id="PS50995"/>
    </source>
</evidence>
<evidence type="ECO:0000313" key="3">
    <source>
        <dbReference type="Proteomes" id="UP000322079"/>
    </source>
</evidence>
<organism evidence="2 3">
    <name type="scientific">Chromobacterium paludis</name>
    <dbReference type="NCBI Taxonomy" id="2605945"/>
    <lineage>
        <taxon>Bacteria</taxon>
        <taxon>Pseudomonadati</taxon>
        <taxon>Pseudomonadota</taxon>
        <taxon>Betaproteobacteria</taxon>
        <taxon>Neisseriales</taxon>
        <taxon>Chromobacteriaceae</taxon>
        <taxon>Chromobacterium</taxon>
    </lineage>
</organism>
<dbReference type="InterPro" id="IPR000835">
    <property type="entry name" value="HTH_MarR-typ"/>
</dbReference>
<dbReference type="PANTHER" id="PTHR33164:SF43">
    <property type="entry name" value="HTH-TYPE TRANSCRIPTIONAL REPRESSOR YETL"/>
    <property type="match status" value="1"/>
</dbReference>
<dbReference type="GO" id="GO:0003700">
    <property type="term" value="F:DNA-binding transcription factor activity"/>
    <property type="evidence" value="ECO:0007669"/>
    <property type="project" value="InterPro"/>
</dbReference>
<dbReference type="EMBL" id="CP043473">
    <property type="protein sequence ID" value="QEL55638.1"/>
    <property type="molecule type" value="Genomic_DNA"/>
</dbReference>
<keyword evidence="3" id="KW-1185">Reference proteome</keyword>
<feature type="domain" description="HTH marR-type" evidence="1">
    <location>
        <begin position="33"/>
        <end position="168"/>
    </location>
</feature>
<name>A0A5C1DIU1_9NEIS</name>
<dbReference type="PANTHER" id="PTHR33164">
    <property type="entry name" value="TRANSCRIPTIONAL REGULATOR, MARR FAMILY"/>
    <property type="match status" value="1"/>
</dbReference>
<dbReference type="InterPro" id="IPR036390">
    <property type="entry name" value="WH_DNA-bd_sf"/>
</dbReference>
<dbReference type="RefSeq" id="WP_149295999.1">
    <property type="nucleotide sequence ID" value="NZ_CP043473.1"/>
</dbReference>
<dbReference type="SUPFAM" id="SSF46785">
    <property type="entry name" value="Winged helix' DNA-binding domain"/>
    <property type="match status" value="1"/>
</dbReference>
<protein>
    <submittedName>
        <fullName evidence="2">MarR family transcriptional regulator</fullName>
    </submittedName>
</protein>
<dbReference type="InterPro" id="IPR036388">
    <property type="entry name" value="WH-like_DNA-bd_sf"/>
</dbReference>
<dbReference type="PROSITE" id="PS50995">
    <property type="entry name" value="HTH_MARR_2"/>
    <property type="match status" value="1"/>
</dbReference>
<evidence type="ECO:0000313" key="2">
    <source>
        <dbReference type="EMBL" id="QEL55638.1"/>
    </source>
</evidence>
<dbReference type="Pfam" id="PF01047">
    <property type="entry name" value="MarR"/>
    <property type="match status" value="1"/>
</dbReference>
<dbReference type="Gene3D" id="1.10.10.10">
    <property type="entry name" value="Winged helix-like DNA-binding domain superfamily/Winged helix DNA-binding domain"/>
    <property type="match status" value="1"/>
</dbReference>
<proteinExistence type="predicted"/>
<dbReference type="Proteomes" id="UP000322079">
    <property type="component" value="Chromosome"/>
</dbReference>
<gene>
    <name evidence="2" type="ORF">FYK34_08675</name>
</gene>
<accession>A0A5C1DIU1</accession>
<sequence>MNYANLPGPGSYKLVAERIRQVNQRLPCETPHNVDLFHQVDHLWKWLMACMSQTLFLNQLKPVSFFTLLMLYSETDGCMTPTFLAECLGEGRSNTTRICDELVSKGWICRKKGEEFDRRRVELILTPQGTAMVETQLLRLRELADIAFDPLDDGERNALGHLLTKLAAFAE</sequence>
<dbReference type="InterPro" id="IPR039422">
    <property type="entry name" value="MarR/SlyA-like"/>
</dbReference>
<reference evidence="2 3" key="1">
    <citation type="submission" date="2019-08" db="EMBL/GenBank/DDBJ databases">
        <title>Chromobacterium paludis, a novel bacterium isolated from a Maryland marsh pond.</title>
        <authorList>
            <person name="Blackburn M.B."/>
            <person name="Gundersen-Rindal D.E."/>
        </authorList>
    </citation>
    <scope>NUCLEOTIDE SEQUENCE [LARGE SCALE GENOMIC DNA]</scope>
    <source>
        <strain evidence="3">IIBBL 257-1</strain>
    </source>
</reference>
<dbReference type="AlphaFoldDB" id="A0A5C1DIU1"/>
<dbReference type="SMART" id="SM00347">
    <property type="entry name" value="HTH_MARR"/>
    <property type="match status" value="1"/>
</dbReference>